<keyword evidence="1" id="KW-0378">Hydrolase</keyword>
<evidence type="ECO:0000313" key="2">
    <source>
        <dbReference type="Proteomes" id="UP001235712"/>
    </source>
</evidence>
<dbReference type="Proteomes" id="UP001235712">
    <property type="component" value="Unassembled WGS sequence"/>
</dbReference>
<proteinExistence type="predicted"/>
<dbReference type="InterPro" id="IPR023198">
    <property type="entry name" value="PGP-like_dom2"/>
</dbReference>
<dbReference type="Gene3D" id="1.10.150.240">
    <property type="entry name" value="Putative phosphatase, domain 2"/>
    <property type="match status" value="1"/>
</dbReference>
<gene>
    <name evidence="1" type="ORF">J2S57_000848</name>
</gene>
<dbReference type="PANTHER" id="PTHR43434:SF1">
    <property type="entry name" value="PHOSPHOGLYCOLATE PHOSPHATASE"/>
    <property type="match status" value="1"/>
</dbReference>
<dbReference type="InterPro" id="IPR006439">
    <property type="entry name" value="HAD-SF_hydro_IA"/>
</dbReference>
<name>A0ABT9NXD8_9ACTN</name>
<dbReference type="GO" id="GO:0016787">
    <property type="term" value="F:hydrolase activity"/>
    <property type="evidence" value="ECO:0007669"/>
    <property type="project" value="UniProtKB-KW"/>
</dbReference>
<sequence>MDEAQLKQIAATTQYVLLDFDGPVCDLFGNLTPDVIAASLLDELEGVLGGPVDEELADIDDPLDLLDGVSEIYPELIGRVDASVRDAEVDAAELAEVTPGAEAFLAACAEGGLRVAIVSNNGAEAVRALLEMHGLAGFVQHVEGRDPDPRLMKPDPTPLLRAMTALDARPESTVMIGDSPSDMLAASAAGVAAIALLSTPPARSGPPWVSRMSELASLFGAPRT</sequence>
<dbReference type="PANTHER" id="PTHR43434">
    <property type="entry name" value="PHOSPHOGLYCOLATE PHOSPHATASE"/>
    <property type="match status" value="1"/>
</dbReference>
<comment type="caution">
    <text evidence="1">The sequence shown here is derived from an EMBL/GenBank/DDBJ whole genome shotgun (WGS) entry which is preliminary data.</text>
</comment>
<dbReference type="SUPFAM" id="SSF56784">
    <property type="entry name" value="HAD-like"/>
    <property type="match status" value="1"/>
</dbReference>
<dbReference type="Gene3D" id="3.40.50.1000">
    <property type="entry name" value="HAD superfamily/HAD-like"/>
    <property type="match status" value="1"/>
</dbReference>
<dbReference type="InterPro" id="IPR036412">
    <property type="entry name" value="HAD-like_sf"/>
</dbReference>
<dbReference type="EMBL" id="JAUSQZ010000001">
    <property type="protein sequence ID" value="MDP9825099.1"/>
    <property type="molecule type" value="Genomic_DNA"/>
</dbReference>
<protein>
    <submittedName>
        <fullName evidence="1">HAD superfamily hydrolase (TIGR01549 family)</fullName>
    </submittedName>
</protein>
<dbReference type="InterPro" id="IPR050155">
    <property type="entry name" value="HAD-like_hydrolase_sf"/>
</dbReference>
<dbReference type="NCBIfam" id="TIGR01549">
    <property type="entry name" value="HAD-SF-IA-v1"/>
    <property type="match status" value="1"/>
</dbReference>
<keyword evidence="2" id="KW-1185">Reference proteome</keyword>
<reference evidence="1 2" key="1">
    <citation type="submission" date="2023-07" db="EMBL/GenBank/DDBJ databases">
        <title>Sequencing the genomes of 1000 actinobacteria strains.</title>
        <authorList>
            <person name="Klenk H.-P."/>
        </authorList>
    </citation>
    <scope>NUCLEOTIDE SEQUENCE [LARGE SCALE GENOMIC DNA]</scope>
    <source>
        <strain evidence="1 2">DSM 44388</strain>
    </source>
</reference>
<dbReference type="InterPro" id="IPR023214">
    <property type="entry name" value="HAD_sf"/>
</dbReference>
<dbReference type="RefSeq" id="WP_307238532.1">
    <property type="nucleotide sequence ID" value="NZ_JAUSQZ010000001.1"/>
</dbReference>
<dbReference type="Pfam" id="PF00702">
    <property type="entry name" value="Hydrolase"/>
    <property type="match status" value="1"/>
</dbReference>
<organism evidence="1 2">
    <name type="scientific">Kineosporia succinea</name>
    <dbReference type="NCBI Taxonomy" id="84632"/>
    <lineage>
        <taxon>Bacteria</taxon>
        <taxon>Bacillati</taxon>
        <taxon>Actinomycetota</taxon>
        <taxon>Actinomycetes</taxon>
        <taxon>Kineosporiales</taxon>
        <taxon>Kineosporiaceae</taxon>
        <taxon>Kineosporia</taxon>
    </lineage>
</organism>
<evidence type="ECO:0000313" key="1">
    <source>
        <dbReference type="EMBL" id="MDP9825099.1"/>
    </source>
</evidence>
<accession>A0ABT9NXD8</accession>